<evidence type="ECO:0000256" key="4">
    <source>
        <dbReference type="ARBA" id="ARBA00022729"/>
    </source>
</evidence>
<evidence type="ECO:0000256" key="6">
    <source>
        <dbReference type="ARBA" id="ARBA00023136"/>
    </source>
</evidence>
<accession>A0ABS4P838</accession>
<dbReference type="InterPro" id="IPR043427">
    <property type="entry name" value="YscJ/FliF"/>
</dbReference>
<dbReference type="Gene3D" id="3.30.300.30">
    <property type="match status" value="1"/>
</dbReference>
<proteinExistence type="inferred from homology"/>
<evidence type="ECO:0000313" key="13">
    <source>
        <dbReference type="Proteomes" id="UP001195624"/>
    </source>
</evidence>
<keyword evidence="7 10" id="KW-0564">Palmitate</keyword>
<evidence type="ECO:0000256" key="10">
    <source>
        <dbReference type="RuleBase" id="RU364102"/>
    </source>
</evidence>
<keyword evidence="6 10" id="KW-0472">Membrane</keyword>
<evidence type="ECO:0000259" key="11">
    <source>
        <dbReference type="Pfam" id="PF01514"/>
    </source>
</evidence>
<dbReference type="PRINTS" id="PR01338">
    <property type="entry name" value="TYPE3OMKPROT"/>
</dbReference>
<comment type="subcellular location">
    <subcellularLocation>
        <location evidence="1">Cell outer membrane</location>
        <topology evidence="1">Lipid-anchor</topology>
    </subcellularLocation>
</comment>
<keyword evidence="9 10" id="KW-0449">Lipoprotein</keyword>
<dbReference type="PROSITE" id="PS51257">
    <property type="entry name" value="PROKAR_LIPOPROTEIN"/>
    <property type="match status" value="1"/>
</dbReference>
<evidence type="ECO:0000256" key="2">
    <source>
        <dbReference type="ARBA" id="ARBA00009509"/>
    </source>
</evidence>
<keyword evidence="13" id="KW-1185">Reference proteome</keyword>
<gene>
    <name evidence="12" type="ORF">J2125_002003</name>
</gene>
<dbReference type="InterPro" id="IPR003282">
    <property type="entry name" value="T3SS_SctJ"/>
</dbReference>
<reference evidence="13" key="2">
    <citation type="submission" date="2023-07" db="EMBL/GenBank/DDBJ databases">
        <title>Genome mining of underrepresented organisms for secondary metabolites.</title>
        <authorList>
            <person name="D'Agostino P.M."/>
        </authorList>
    </citation>
    <scope>NUCLEOTIDE SEQUENCE [LARGE SCALE GENOMIC DNA]</scope>
    <source>
        <strain evidence="13">WS4403</strain>
    </source>
</reference>
<evidence type="ECO:0000256" key="9">
    <source>
        <dbReference type="ARBA" id="ARBA00023288"/>
    </source>
</evidence>
<dbReference type="RefSeq" id="WP_083865611.1">
    <property type="nucleotide sequence ID" value="NZ_JAGGMQ010000001.1"/>
</dbReference>
<dbReference type="EMBL" id="JAGGMQ010000001">
    <property type="protein sequence ID" value="MBP2168811.1"/>
    <property type="molecule type" value="Genomic_DNA"/>
</dbReference>
<reference evidence="12 13" key="1">
    <citation type="submission" date="2021-03" db="EMBL/GenBank/DDBJ databases">
        <authorList>
            <person name="D'Agostino P."/>
            <person name="Huntemann M."/>
            <person name="Clum A."/>
            <person name="Spunde A."/>
            <person name="Palaniappan K."/>
            <person name="Ritter S."/>
            <person name="Mikhailova N."/>
            <person name="Chen I.-M."/>
            <person name="Stamatis D."/>
            <person name="Reddy T."/>
            <person name="O'Malley R."/>
            <person name="Daum C."/>
            <person name="Shapiro N."/>
            <person name="Ivanova N."/>
            <person name="Kyrpides N."/>
            <person name="Woyke T."/>
        </authorList>
    </citation>
    <scope>NUCLEOTIDE SEQUENCE [LARGE SCALE GENOMIC DNA]</scope>
    <source>
        <strain evidence="12 13">WS4403</strain>
    </source>
</reference>
<sequence length="244" mass="27329">MRKIKYILLTLIFIITGCKEDALLNGLDQSQANEVVALLLKHNINASKVSVAKSGYSVYVARQDFSTAVDLITIYNFPSKPRIEIAEMFPADALISSPRAEVARIYSAIEQRLEQTLNQISGIVSSRVHVSYDISNIDAEKKGRPTHIAVLLRYDTAQVASENLIFDATRLVKNSFANVDYDNISVVMTPVPEVWQLPPAPVQQYHSQYSVLITVTVAILLLITVFILADKRRLINKDNLKKKK</sequence>
<evidence type="ECO:0000256" key="5">
    <source>
        <dbReference type="ARBA" id="ARBA00022927"/>
    </source>
</evidence>
<keyword evidence="10" id="KW-1133">Transmembrane helix</keyword>
<dbReference type="Gene3D" id="3.30.70.1530">
    <property type="entry name" value="Hypothetical protein rpa1041"/>
    <property type="match status" value="1"/>
</dbReference>
<comment type="similarity">
    <text evidence="2 10">Belongs to the YscJ lipoprotein family.</text>
</comment>
<feature type="domain" description="Flagellar M-ring N-terminal" evidence="11">
    <location>
        <begin position="21"/>
        <end position="189"/>
    </location>
</feature>
<dbReference type="NCBIfam" id="TIGR02544">
    <property type="entry name" value="III_secr_YscJ"/>
    <property type="match status" value="1"/>
</dbReference>
<evidence type="ECO:0000256" key="7">
    <source>
        <dbReference type="ARBA" id="ARBA00023139"/>
    </source>
</evidence>
<organism evidence="12 13">
    <name type="scientific">Winslowiella toletana</name>
    <dbReference type="NCBI Taxonomy" id="92490"/>
    <lineage>
        <taxon>Bacteria</taxon>
        <taxon>Pseudomonadati</taxon>
        <taxon>Pseudomonadota</taxon>
        <taxon>Gammaproteobacteria</taxon>
        <taxon>Enterobacterales</taxon>
        <taxon>Erwiniaceae</taxon>
        <taxon>Winslowiella</taxon>
    </lineage>
</organism>
<dbReference type="PANTHER" id="PTHR30046">
    <property type="entry name" value="FLAGELLAR M-RING PROTEIN"/>
    <property type="match status" value="1"/>
</dbReference>
<evidence type="ECO:0000256" key="8">
    <source>
        <dbReference type="ARBA" id="ARBA00023237"/>
    </source>
</evidence>
<dbReference type="InterPro" id="IPR006182">
    <property type="entry name" value="FliF_N_dom"/>
</dbReference>
<dbReference type="Proteomes" id="UP001195624">
    <property type="component" value="Unassembled WGS sequence"/>
</dbReference>
<dbReference type="Pfam" id="PF01514">
    <property type="entry name" value="YscJ_FliF"/>
    <property type="match status" value="1"/>
</dbReference>
<dbReference type="PANTHER" id="PTHR30046:SF3">
    <property type="entry name" value="SECRETION SYSTEM APPARATUS LIPOPROTEIN SSAJ"/>
    <property type="match status" value="1"/>
</dbReference>
<keyword evidence="5" id="KW-0653">Protein transport</keyword>
<evidence type="ECO:0000256" key="1">
    <source>
        <dbReference type="ARBA" id="ARBA00004459"/>
    </source>
</evidence>
<feature type="transmembrane region" description="Helical" evidence="10">
    <location>
        <begin position="209"/>
        <end position="229"/>
    </location>
</feature>
<keyword evidence="3" id="KW-0813">Transport</keyword>
<keyword evidence="10" id="KW-0812">Transmembrane</keyword>
<protein>
    <recommendedName>
        <fullName evidence="10">Lipoprotein</fullName>
    </recommendedName>
</protein>
<keyword evidence="8 10" id="KW-0998">Cell outer membrane</keyword>
<name>A0ABS4P838_9GAMM</name>
<keyword evidence="4 10" id="KW-0732">Signal</keyword>
<evidence type="ECO:0000313" key="12">
    <source>
        <dbReference type="EMBL" id="MBP2168811.1"/>
    </source>
</evidence>
<evidence type="ECO:0000256" key="3">
    <source>
        <dbReference type="ARBA" id="ARBA00022448"/>
    </source>
</evidence>
<dbReference type="InterPro" id="IPR045851">
    <property type="entry name" value="AMP-bd_C_sf"/>
</dbReference>
<comment type="caution">
    <text evidence="12">The sequence shown here is derived from an EMBL/GenBank/DDBJ whole genome shotgun (WGS) entry which is preliminary data.</text>
</comment>